<dbReference type="InterPro" id="IPR036388">
    <property type="entry name" value="WH-like_DNA-bd_sf"/>
</dbReference>
<organism evidence="5 6">
    <name type="scientific">Victivallis vadensis</name>
    <dbReference type="NCBI Taxonomy" id="172901"/>
    <lineage>
        <taxon>Bacteria</taxon>
        <taxon>Pseudomonadati</taxon>
        <taxon>Lentisphaerota</taxon>
        <taxon>Lentisphaeria</taxon>
        <taxon>Victivallales</taxon>
        <taxon>Victivallaceae</taxon>
        <taxon>Victivallis</taxon>
    </lineage>
</organism>
<dbReference type="InterPro" id="IPR046335">
    <property type="entry name" value="LacI/GalR-like_sensor"/>
</dbReference>
<dbReference type="CDD" id="cd06267">
    <property type="entry name" value="PBP1_LacI_sugar_binding-like"/>
    <property type="match status" value="1"/>
</dbReference>
<dbReference type="RefSeq" id="WP_116883717.1">
    <property type="nucleotide sequence ID" value="NZ_CABMMC010000015.1"/>
</dbReference>
<sequence>MLLQQRAEQLYEQLDRELLNFTPGSRFYSARQLVLRYGVSSRVVNAALKQLEKRGAIETRAQSGIFVLQSGARRRITLFQPDWPSESQKRIANSLRSELAAFGLCYDFTIVLYDYQQDIPSLLENSTADLNIVHWSGSRLSREELRRVAALETPTVMLWYDLACASIHSVSAGGEYGGMLAAACLLKKGHRKLAVLPSEPHNQDVRKRVGGFVDTARLFGAEATVIDCDIHPGDFSMTRAHDALAAHLQKSGCDFTALFVVSDESTQGAFAALTEAGLSIPGDVSVIGYGNALNSTYFTPPLTTIDGHNEECARRLVAAIHELLSGTRKDFLIDIRVKPILIERSSVRDLTPDKKKKN</sequence>
<dbReference type="GO" id="GO:0000976">
    <property type="term" value="F:transcription cis-regulatory region binding"/>
    <property type="evidence" value="ECO:0007669"/>
    <property type="project" value="TreeGrafter"/>
</dbReference>
<dbReference type="Pfam" id="PF00392">
    <property type="entry name" value="GntR"/>
    <property type="match status" value="1"/>
</dbReference>
<dbReference type="InterPro" id="IPR036390">
    <property type="entry name" value="WH_DNA-bd_sf"/>
</dbReference>
<reference evidence="5 6" key="1">
    <citation type="submission" date="2018-04" db="EMBL/GenBank/DDBJ databases">
        <title>Genomic Encyclopedia of Type Strains, Phase IV (KMG-IV): sequencing the most valuable type-strain genomes for metagenomic binning, comparative biology and taxonomic classification.</title>
        <authorList>
            <person name="Goeker M."/>
        </authorList>
    </citation>
    <scope>NUCLEOTIDE SEQUENCE [LARGE SCALE GENOMIC DNA]</scope>
    <source>
        <strain evidence="5 6">DSM 14823</strain>
    </source>
</reference>
<comment type="caution">
    <text evidence="5">The sequence shown here is derived from an EMBL/GenBank/DDBJ whole genome shotgun (WGS) entry which is preliminary data.</text>
</comment>
<dbReference type="InterPro" id="IPR000524">
    <property type="entry name" value="Tscrpt_reg_HTH_GntR"/>
</dbReference>
<evidence type="ECO:0000313" key="6">
    <source>
        <dbReference type="Proteomes" id="UP000245959"/>
    </source>
</evidence>
<feature type="domain" description="HTH gntR-type" evidence="4">
    <location>
        <begin position="4"/>
        <end position="70"/>
    </location>
</feature>
<evidence type="ECO:0000256" key="3">
    <source>
        <dbReference type="ARBA" id="ARBA00023163"/>
    </source>
</evidence>
<keyword evidence="1" id="KW-0805">Transcription regulation</keyword>
<dbReference type="Pfam" id="PF13377">
    <property type="entry name" value="Peripla_BP_3"/>
    <property type="match status" value="1"/>
</dbReference>
<name>A0A2U1B2Q0_9BACT</name>
<dbReference type="PROSITE" id="PS50949">
    <property type="entry name" value="HTH_GNTR"/>
    <property type="match status" value="1"/>
</dbReference>
<dbReference type="SUPFAM" id="SSF53822">
    <property type="entry name" value="Periplasmic binding protein-like I"/>
    <property type="match status" value="1"/>
</dbReference>
<evidence type="ECO:0000259" key="4">
    <source>
        <dbReference type="PROSITE" id="PS50949"/>
    </source>
</evidence>
<keyword evidence="2 5" id="KW-0238">DNA-binding</keyword>
<dbReference type="OrthoDB" id="7325800at2"/>
<accession>A0A2U1B2Q0</accession>
<dbReference type="Gene3D" id="3.40.50.2300">
    <property type="match status" value="2"/>
</dbReference>
<dbReference type="GeneID" id="78295030"/>
<proteinExistence type="predicted"/>
<dbReference type="GO" id="GO:0003700">
    <property type="term" value="F:DNA-binding transcription factor activity"/>
    <property type="evidence" value="ECO:0007669"/>
    <property type="project" value="InterPro"/>
</dbReference>
<evidence type="ECO:0000256" key="1">
    <source>
        <dbReference type="ARBA" id="ARBA00023015"/>
    </source>
</evidence>
<dbReference type="Gene3D" id="1.10.10.10">
    <property type="entry name" value="Winged helix-like DNA-binding domain superfamily/Winged helix DNA-binding domain"/>
    <property type="match status" value="1"/>
</dbReference>
<keyword evidence="3" id="KW-0804">Transcription</keyword>
<protein>
    <submittedName>
        <fullName evidence="5">DNA-binding LacI/PurR family transcriptional regulator</fullName>
    </submittedName>
</protein>
<dbReference type="Proteomes" id="UP000245959">
    <property type="component" value="Unassembled WGS sequence"/>
</dbReference>
<dbReference type="EMBL" id="QEKH01000010">
    <property type="protein sequence ID" value="PVY42807.1"/>
    <property type="molecule type" value="Genomic_DNA"/>
</dbReference>
<dbReference type="SMART" id="SM00345">
    <property type="entry name" value="HTH_GNTR"/>
    <property type="match status" value="1"/>
</dbReference>
<keyword evidence="6" id="KW-1185">Reference proteome</keyword>
<gene>
    <name evidence="5" type="ORF">C8D82_110117</name>
</gene>
<dbReference type="SUPFAM" id="SSF46785">
    <property type="entry name" value="Winged helix' DNA-binding domain"/>
    <property type="match status" value="1"/>
</dbReference>
<dbReference type="PANTHER" id="PTHR30146">
    <property type="entry name" value="LACI-RELATED TRANSCRIPTIONAL REPRESSOR"/>
    <property type="match status" value="1"/>
</dbReference>
<dbReference type="InterPro" id="IPR028082">
    <property type="entry name" value="Peripla_BP_I"/>
</dbReference>
<dbReference type="PANTHER" id="PTHR30146:SF24">
    <property type="entry name" value="XYLOSE OPERON REGULATORY PROTEIN"/>
    <property type="match status" value="1"/>
</dbReference>
<evidence type="ECO:0000256" key="2">
    <source>
        <dbReference type="ARBA" id="ARBA00023125"/>
    </source>
</evidence>
<evidence type="ECO:0000313" key="5">
    <source>
        <dbReference type="EMBL" id="PVY42807.1"/>
    </source>
</evidence>
<dbReference type="AlphaFoldDB" id="A0A2U1B2Q0"/>